<dbReference type="STRING" id="7868.ENSCMIP00000000855"/>
<dbReference type="Proteomes" id="UP000314986">
    <property type="component" value="Unassembled WGS sequence"/>
</dbReference>
<evidence type="ECO:0008006" key="4">
    <source>
        <dbReference type="Google" id="ProtNLM"/>
    </source>
</evidence>
<evidence type="ECO:0000313" key="2">
    <source>
        <dbReference type="Ensembl" id="ENSCMIP00000000855.1"/>
    </source>
</evidence>
<feature type="compositionally biased region" description="Basic residues" evidence="1">
    <location>
        <begin position="57"/>
        <end position="67"/>
    </location>
</feature>
<accession>A0A4W3GE41</accession>
<dbReference type="Ensembl" id="ENSCMIT00000000904.1">
    <property type="protein sequence ID" value="ENSCMIP00000000855.1"/>
    <property type="gene ID" value="ENSCMIG00000000581.1"/>
</dbReference>
<reference evidence="2" key="4">
    <citation type="submission" date="2025-08" db="UniProtKB">
        <authorList>
            <consortium name="Ensembl"/>
        </authorList>
    </citation>
    <scope>IDENTIFICATION</scope>
</reference>
<reference evidence="3" key="2">
    <citation type="journal article" date="2007" name="PLoS Biol.">
        <title>Survey sequencing and comparative analysis of the elephant shark (Callorhinchus milii) genome.</title>
        <authorList>
            <person name="Venkatesh B."/>
            <person name="Kirkness E.F."/>
            <person name="Loh Y.H."/>
            <person name="Halpern A.L."/>
            <person name="Lee A.P."/>
            <person name="Johnson J."/>
            <person name="Dandona N."/>
            <person name="Viswanathan L.D."/>
            <person name="Tay A."/>
            <person name="Venter J.C."/>
            <person name="Strausberg R.L."/>
            <person name="Brenner S."/>
        </authorList>
    </citation>
    <scope>NUCLEOTIDE SEQUENCE [LARGE SCALE GENOMIC DNA]</scope>
</reference>
<reference evidence="2" key="5">
    <citation type="submission" date="2025-09" db="UniProtKB">
        <authorList>
            <consortium name="Ensembl"/>
        </authorList>
    </citation>
    <scope>IDENTIFICATION</scope>
</reference>
<sequence>MKRSLVLVLNKVDLAPASVVIAWKHYFQKRFPQLHVLSFTSSPRDPQDIRDPSTVFQRRRRRRRGRRAALGPEQLLGVCETLTQGKGTSLTPPSLPPPSLTLSFSCSLPCFLSLTFSLSLSLSGQLT</sequence>
<evidence type="ECO:0000313" key="3">
    <source>
        <dbReference type="Proteomes" id="UP000314986"/>
    </source>
</evidence>
<proteinExistence type="predicted"/>
<evidence type="ECO:0000256" key="1">
    <source>
        <dbReference type="SAM" id="MobiDB-lite"/>
    </source>
</evidence>
<reference evidence="3" key="1">
    <citation type="journal article" date="2006" name="Science">
        <title>Ancient noncoding elements conserved in the human genome.</title>
        <authorList>
            <person name="Venkatesh B."/>
            <person name="Kirkness E.F."/>
            <person name="Loh Y.H."/>
            <person name="Halpern A.L."/>
            <person name="Lee A.P."/>
            <person name="Johnson J."/>
            <person name="Dandona N."/>
            <person name="Viswanathan L.D."/>
            <person name="Tay A."/>
            <person name="Venter J.C."/>
            <person name="Strausberg R.L."/>
            <person name="Brenner S."/>
        </authorList>
    </citation>
    <scope>NUCLEOTIDE SEQUENCE [LARGE SCALE GENOMIC DNA]</scope>
</reference>
<organism evidence="2 3">
    <name type="scientific">Callorhinchus milii</name>
    <name type="common">Ghost shark</name>
    <dbReference type="NCBI Taxonomy" id="7868"/>
    <lineage>
        <taxon>Eukaryota</taxon>
        <taxon>Metazoa</taxon>
        <taxon>Chordata</taxon>
        <taxon>Craniata</taxon>
        <taxon>Vertebrata</taxon>
        <taxon>Chondrichthyes</taxon>
        <taxon>Holocephali</taxon>
        <taxon>Chimaeriformes</taxon>
        <taxon>Callorhinchidae</taxon>
        <taxon>Callorhinchus</taxon>
    </lineage>
</organism>
<dbReference type="InParanoid" id="A0A4W3GE41"/>
<keyword evidence="3" id="KW-1185">Reference proteome</keyword>
<dbReference type="AlphaFoldDB" id="A0A4W3GE41"/>
<protein>
    <recommendedName>
        <fullName evidence="4">G domain-containing protein</fullName>
    </recommendedName>
</protein>
<feature type="region of interest" description="Disordered" evidence="1">
    <location>
        <begin position="41"/>
        <end position="67"/>
    </location>
</feature>
<reference evidence="3" key="3">
    <citation type="journal article" date="2014" name="Nature">
        <title>Elephant shark genome provides unique insights into gnathostome evolution.</title>
        <authorList>
            <consortium name="International Elephant Shark Genome Sequencing Consortium"/>
            <person name="Venkatesh B."/>
            <person name="Lee A.P."/>
            <person name="Ravi V."/>
            <person name="Maurya A.K."/>
            <person name="Lian M.M."/>
            <person name="Swann J.B."/>
            <person name="Ohta Y."/>
            <person name="Flajnik M.F."/>
            <person name="Sutoh Y."/>
            <person name="Kasahara M."/>
            <person name="Hoon S."/>
            <person name="Gangu V."/>
            <person name="Roy S.W."/>
            <person name="Irimia M."/>
            <person name="Korzh V."/>
            <person name="Kondrychyn I."/>
            <person name="Lim Z.W."/>
            <person name="Tay B.H."/>
            <person name="Tohari S."/>
            <person name="Kong K.W."/>
            <person name="Ho S."/>
            <person name="Lorente-Galdos B."/>
            <person name="Quilez J."/>
            <person name="Marques-Bonet T."/>
            <person name="Raney B.J."/>
            <person name="Ingham P.W."/>
            <person name="Tay A."/>
            <person name="Hillier L.W."/>
            <person name="Minx P."/>
            <person name="Boehm T."/>
            <person name="Wilson R.K."/>
            <person name="Brenner S."/>
            <person name="Warren W.C."/>
        </authorList>
    </citation>
    <scope>NUCLEOTIDE SEQUENCE [LARGE SCALE GENOMIC DNA]</scope>
</reference>
<name>A0A4W3GE41_CALMI</name>